<evidence type="ECO:0000256" key="1">
    <source>
        <dbReference type="ARBA" id="ARBA00010062"/>
    </source>
</evidence>
<evidence type="ECO:0000313" key="6">
    <source>
        <dbReference type="EMBL" id="MCW6036188.1"/>
    </source>
</evidence>
<keyword evidence="7" id="KW-1185">Reference proteome</keyword>
<name>A0ABT3L3V9_9CYAN</name>
<dbReference type="EMBL" id="JAIHOM010000030">
    <property type="protein sequence ID" value="MCW6036188.1"/>
    <property type="molecule type" value="Genomic_DNA"/>
</dbReference>
<dbReference type="Pfam" id="PF13458">
    <property type="entry name" value="Peripla_BP_6"/>
    <property type="match status" value="1"/>
</dbReference>
<feature type="region of interest" description="Disordered" evidence="3">
    <location>
        <begin position="49"/>
        <end position="73"/>
    </location>
</feature>
<keyword evidence="4" id="KW-0812">Transmembrane</keyword>
<evidence type="ECO:0000256" key="2">
    <source>
        <dbReference type="ARBA" id="ARBA00022729"/>
    </source>
</evidence>
<dbReference type="Gene3D" id="3.40.50.2300">
    <property type="match status" value="2"/>
</dbReference>
<dbReference type="InterPro" id="IPR028081">
    <property type="entry name" value="Leu-bd"/>
</dbReference>
<dbReference type="InterPro" id="IPR051010">
    <property type="entry name" value="BCAA_transport"/>
</dbReference>
<dbReference type="PANTHER" id="PTHR30483:SF6">
    <property type="entry name" value="PERIPLASMIC BINDING PROTEIN OF ABC TRANSPORTER FOR NATURAL AMINO ACIDS"/>
    <property type="match status" value="1"/>
</dbReference>
<accession>A0ABT3L3V9</accession>
<gene>
    <name evidence="6" type="ORF">K4A83_07865</name>
</gene>
<evidence type="ECO:0000259" key="5">
    <source>
        <dbReference type="Pfam" id="PF13458"/>
    </source>
</evidence>
<feature type="transmembrane region" description="Helical" evidence="4">
    <location>
        <begin position="77"/>
        <end position="98"/>
    </location>
</feature>
<dbReference type="InterPro" id="IPR028082">
    <property type="entry name" value="Peripla_BP_I"/>
</dbReference>
<comment type="similarity">
    <text evidence="1">Belongs to the leucine-binding protein family.</text>
</comment>
<feature type="domain" description="Leucine-binding protein" evidence="5">
    <location>
        <begin position="209"/>
        <end position="504"/>
    </location>
</feature>
<organism evidence="6 7">
    <name type="scientific">Spirulina subsalsa FACHB-351</name>
    <dbReference type="NCBI Taxonomy" id="234711"/>
    <lineage>
        <taxon>Bacteria</taxon>
        <taxon>Bacillati</taxon>
        <taxon>Cyanobacteriota</taxon>
        <taxon>Cyanophyceae</taxon>
        <taxon>Spirulinales</taxon>
        <taxon>Spirulinaceae</taxon>
        <taxon>Spirulina</taxon>
    </lineage>
</organism>
<evidence type="ECO:0000256" key="4">
    <source>
        <dbReference type="SAM" id="Phobius"/>
    </source>
</evidence>
<dbReference type="SUPFAM" id="SSF53822">
    <property type="entry name" value="Periplasmic binding protein-like I"/>
    <property type="match status" value="1"/>
</dbReference>
<protein>
    <submittedName>
        <fullName evidence="6">ABC transporter substrate-binding protein</fullName>
    </submittedName>
</protein>
<evidence type="ECO:0000313" key="7">
    <source>
        <dbReference type="Proteomes" id="UP001526426"/>
    </source>
</evidence>
<comment type="caution">
    <text evidence="6">The sequence shown here is derived from an EMBL/GenBank/DDBJ whole genome shotgun (WGS) entry which is preliminary data.</text>
</comment>
<reference evidence="6 7" key="1">
    <citation type="submission" date="2021-08" db="EMBL/GenBank/DDBJ databases">
        <title>Draft genome sequence of Spirulina subsalsa with high tolerance to salinity and hype-accumulation of phycocyanin.</title>
        <authorList>
            <person name="Pei H."/>
            <person name="Jiang L."/>
        </authorList>
    </citation>
    <scope>NUCLEOTIDE SEQUENCE [LARGE SCALE GENOMIC DNA]</scope>
    <source>
        <strain evidence="6 7">FACHB-351</strain>
    </source>
</reference>
<sequence>MSPQGEWQCDGIPKNNDPSYQGSGEHEPYVNNGPFCLICGLPKEAMSAGKTKIQGSSPTSTTTVSPPPTPNSPQNKILPLVIALLGVLLLTGGGFLGYQVLTRERTPVANSENGEADSFISQQARNAQGISQGEKILLNSTPTKESAAQAFAAKDWEGAIEQYEQAAQEQAHDPESKIYLNNARARKAGNPLTLTVVIPLGSNPNAALEVLRGVGLAQEEYNQNPQLPGRLLEIAIANESSSSPTTTLADDLIQAPSVLGVLGHGVGPETEAAIQRYASAPMPVIAPINADVTESAGRSLLKTIPLDQGNENLLKSYLKALATTLTQYTQSEVDSLAGVIFYNGDSRYGMGVQQALTTAIQLNNGRLVQAVDVAQPGFEVETALAQAQDQGANAIFLALSKDYLDLATELIQANAAQNNPLTIVGGDELYSPNILVNSGEAVAGLVLAVPWSFQSADSFSQKAYQMWKGRVSWRTAAAYDATQALISAVVANPNRVAIQQKLEQGVMIVGTNTDFSIFQAVPLVIAVEGPQGPPGSNYQFDPLP</sequence>
<dbReference type="PANTHER" id="PTHR30483">
    <property type="entry name" value="LEUCINE-SPECIFIC-BINDING PROTEIN"/>
    <property type="match status" value="1"/>
</dbReference>
<keyword evidence="4" id="KW-1133">Transmembrane helix</keyword>
<keyword evidence="4" id="KW-0472">Membrane</keyword>
<dbReference type="CDD" id="cd06268">
    <property type="entry name" value="PBP1_ABC_transporter_LIVBP-like"/>
    <property type="match status" value="1"/>
</dbReference>
<proteinExistence type="inferred from homology"/>
<dbReference type="Proteomes" id="UP001526426">
    <property type="component" value="Unassembled WGS sequence"/>
</dbReference>
<dbReference type="RefSeq" id="WP_265263930.1">
    <property type="nucleotide sequence ID" value="NZ_JAIHOM010000030.1"/>
</dbReference>
<evidence type="ECO:0000256" key="3">
    <source>
        <dbReference type="SAM" id="MobiDB-lite"/>
    </source>
</evidence>
<feature type="region of interest" description="Disordered" evidence="3">
    <location>
        <begin position="1"/>
        <end position="26"/>
    </location>
</feature>
<keyword evidence="2" id="KW-0732">Signal</keyword>